<feature type="region of interest" description="Disordered" evidence="1">
    <location>
        <begin position="74"/>
        <end position="95"/>
    </location>
</feature>
<evidence type="ECO:0000256" key="1">
    <source>
        <dbReference type="SAM" id="MobiDB-lite"/>
    </source>
</evidence>
<dbReference type="Proteomes" id="UP000011115">
    <property type="component" value="Unassembled WGS sequence"/>
</dbReference>
<name>M1DUX6_SOLTU</name>
<evidence type="ECO:0000259" key="2">
    <source>
        <dbReference type="Pfam" id="PF20167"/>
    </source>
</evidence>
<keyword evidence="4" id="KW-1185">Reference proteome</keyword>
<dbReference type="Gramene" id="PGSC0003DMT400094808">
    <property type="protein sequence ID" value="PGSC0003DMT400094808"/>
    <property type="gene ID" value="PGSC0003DMG400044379"/>
</dbReference>
<dbReference type="HOGENOM" id="CLU_1430323_0_0_1"/>
<evidence type="ECO:0000313" key="3">
    <source>
        <dbReference type="EnsemblPlants" id="PGSC0003DMT400094808"/>
    </source>
</evidence>
<dbReference type="InterPro" id="IPR046796">
    <property type="entry name" value="Transposase_32_dom"/>
</dbReference>
<feature type="region of interest" description="Disordered" evidence="1">
    <location>
        <begin position="169"/>
        <end position="190"/>
    </location>
</feature>
<dbReference type="PaxDb" id="4113-PGSC0003DMT400094808"/>
<feature type="compositionally biased region" description="Acidic residues" evidence="1">
    <location>
        <begin position="81"/>
        <end position="95"/>
    </location>
</feature>
<dbReference type="PANTHER" id="PTHR33180:SF31">
    <property type="entry name" value="POLYPROTEIN PROTEIN"/>
    <property type="match status" value="1"/>
</dbReference>
<dbReference type="PANTHER" id="PTHR33180">
    <property type="entry name" value="PHOTOSYSTEM II CP43 REACTION CENTER PROTEIN"/>
    <property type="match status" value="1"/>
</dbReference>
<reference evidence="4" key="1">
    <citation type="journal article" date="2011" name="Nature">
        <title>Genome sequence and analysis of the tuber crop potato.</title>
        <authorList>
            <consortium name="The Potato Genome Sequencing Consortium"/>
        </authorList>
    </citation>
    <scope>NUCLEOTIDE SEQUENCE [LARGE SCALE GENOMIC DNA]</scope>
    <source>
        <strain evidence="4">cv. DM1-3 516 R44</strain>
    </source>
</reference>
<dbReference type="Pfam" id="PF20167">
    <property type="entry name" value="Transposase_32"/>
    <property type="match status" value="1"/>
</dbReference>
<reference evidence="3" key="2">
    <citation type="submission" date="2015-06" db="UniProtKB">
        <authorList>
            <consortium name="EnsemblPlants"/>
        </authorList>
    </citation>
    <scope>IDENTIFICATION</scope>
    <source>
        <strain evidence="3">DM1-3 516 R44</strain>
    </source>
</reference>
<feature type="domain" description="Putative plant transposon protein" evidence="2">
    <location>
        <begin position="1"/>
        <end position="58"/>
    </location>
</feature>
<dbReference type="InParanoid" id="M1DUX6"/>
<accession>M1DUX6</accession>
<proteinExistence type="predicted"/>
<feature type="compositionally biased region" description="Polar residues" evidence="1">
    <location>
        <begin position="176"/>
        <end position="190"/>
    </location>
</feature>
<dbReference type="EnsemblPlants" id="PGSC0003DMT400094808">
    <property type="protein sequence ID" value="PGSC0003DMT400094808"/>
    <property type="gene ID" value="PGSC0003DMG400044379"/>
</dbReference>
<organism evidence="3 4">
    <name type="scientific">Solanum tuberosum</name>
    <name type="common">Potato</name>
    <dbReference type="NCBI Taxonomy" id="4113"/>
    <lineage>
        <taxon>Eukaryota</taxon>
        <taxon>Viridiplantae</taxon>
        <taxon>Streptophyta</taxon>
        <taxon>Embryophyta</taxon>
        <taxon>Tracheophyta</taxon>
        <taxon>Spermatophyta</taxon>
        <taxon>Magnoliopsida</taxon>
        <taxon>eudicotyledons</taxon>
        <taxon>Gunneridae</taxon>
        <taxon>Pentapetalae</taxon>
        <taxon>asterids</taxon>
        <taxon>lamiids</taxon>
        <taxon>Solanales</taxon>
        <taxon>Solanaceae</taxon>
        <taxon>Solanoideae</taxon>
        <taxon>Solaneae</taxon>
        <taxon>Solanum</taxon>
    </lineage>
</organism>
<sequence>MNVASRYWFGFIISNIMPSQNDSILRHPKLILVRSIMNRTKISVGGLIIEEMQLSAKQSAVVQPSEGEVEIVDTGDAREDDRDDNDLAEETNEEELWREEAEYKVALTLTELQDIVETMVHATWETSLEDTSKFGTSGVPSDSTIPLSDMSRTDASIEPTLLPLVIILPRTDAQDDSTPSEIPNESTPQA</sequence>
<protein>
    <recommendedName>
        <fullName evidence="2">Putative plant transposon protein domain-containing protein</fullName>
    </recommendedName>
</protein>
<dbReference type="AlphaFoldDB" id="M1DUX6"/>
<evidence type="ECO:0000313" key="4">
    <source>
        <dbReference type="Proteomes" id="UP000011115"/>
    </source>
</evidence>